<dbReference type="STRING" id="1262450.S3C3S2"/>
<dbReference type="PANTHER" id="PTHR42067">
    <property type="entry name" value="YALI0C15378P"/>
    <property type="match status" value="1"/>
</dbReference>
<dbReference type="SUPFAM" id="SSF58022">
    <property type="entry name" value="XRCC4, C-terminal oligomerization domain"/>
    <property type="match status" value="1"/>
</dbReference>
<evidence type="ECO:0000313" key="2">
    <source>
        <dbReference type="EMBL" id="EPE07437.1"/>
    </source>
</evidence>
<feature type="compositionally biased region" description="Low complexity" evidence="1">
    <location>
        <begin position="377"/>
        <end position="392"/>
    </location>
</feature>
<organism evidence="2 3">
    <name type="scientific">Ophiostoma piceae (strain UAMH 11346)</name>
    <name type="common">Sap stain fungus</name>
    <dbReference type="NCBI Taxonomy" id="1262450"/>
    <lineage>
        <taxon>Eukaryota</taxon>
        <taxon>Fungi</taxon>
        <taxon>Dikarya</taxon>
        <taxon>Ascomycota</taxon>
        <taxon>Pezizomycotina</taxon>
        <taxon>Sordariomycetes</taxon>
        <taxon>Sordariomycetidae</taxon>
        <taxon>Ophiostomatales</taxon>
        <taxon>Ophiostomataceae</taxon>
        <taxon>Ophiostoma</taxon>
    </lineage>
</organism>
<dbReference type="Proteomes" id="UP000016923">
    <property type="component" value="Unassembled WGS sequence"/>
</dbReference>
<feature type="compositionally biased region" description="Pro residues" evidence="1">
    <location>
        <begin position="393"/>
        <end position="403"/>
    </location>
</feature>
<feature type="compositionally biased region" description="Acidic residues" evidence="1">
    <location>
        <begin position="278"/>
        <end position="289"/>
    </location>
</feature>
<feature type="compositionally biased region" description="Acidic residues" evidence="1">
    <location>
        <begin position="316"/>
        <end position="350"/>
    </location>
</feature>
<dbReference type="eggNOG" id="ENOG502QWJA">
    <property type="taxonomic scope" value="Eukaryota"/>
</dbReference>
<dbReference type="OMA" id="IQLFDWS"/>
<dbReference type="Gene3D" id="1.20.5.370">
    <property type="match status" value="1"/>
</dbReference>
<dbReference type="InterPro" id="IPR014751">
    <property type="entry name" value="XRCC4-like_C"/>
</dbReference>
<feature type="compositionally biased region" description="Basic and acidic residues" evidence="1">
    <location>
        <begin position="209"/>
        <end position="222"/>
    </location>
</feature>
<dbReference type="VEuPathDB" id="FungiDB:F503_08088"/>
<evidence type="ECO:0000313" key="3">
    <source>
        <dbReference type="Proteomes" id="UP000016923"/>
    </source>
</evidence>
<reference evidence="2 3" key="1">
    <citation type="journal article" date="2013" name="BMC Genomics">
        <title>The genome and transcriptome of the pine saprophyte Ophiostoma piceae, and a comparison with the bark beetle-associated pine pathogen Grosmannia clavigera.</title>
        <authorList>
            <person name="Haridas S."/>
            <person name="Wang Y."/>
            <person name="Lim L."/>
            <person name="Massoumi Alamouti S."/>
            <person name="Jackman S."/>
            <person name="Docking R."/>
            <person name="Robertson G."/>
            <person name="Birol I."/>
            <person name="Bohlmann J."/>
            <person name="Breuil C."/>
        </authorList>
    </citation>
    <scope>NUCLEOTIDE SEQUENCE [LARGE SCALE GENOMIC DNA]</scope>
    <source>
        <strain evidence="2 3">UAMH 11346</strain>
    </source>
</reference>
<dbReference type="AlphaFoldDB" id="S3C3S2"/>
<dbReference type="EMBL" id="KE148151">
    <property type="protein sequence ID" value="EPE07437.1"/>
    <property type="molecule type" value="Genomic_DNA"/>
</dbReference>
<dbReference type="OrthoDB" id="8064436at2759"/>
<dbReference type="HOGENOM" id="CLU_044616_0_0_1"/>
<evidence type="ECO:0000256" key="1">
    <source>
        <dbReference type="SAM" id="MobiDB-lite"/>
    </source>
</evidence>
<keyword evidence="3" id="KW-1185">Reference proteome</keyword>
<feature type="region of interest" description="Disordered" evidence="1">
    <location>
        <begin position="207"/>
        <end position="418"/>
    </location>
</feature>
<protein>
    <submittedName>
        <fullName evidence="2">Mitotic apparatus protein p62</fullName>
    </submittedName>
</protein>
<name>S3C3S2_OPHP1</name>
<gene>
    <name evidence="2" type="ORF">F503_08088</name>
</gene>
<accession>S3C3S2</accession>
<proteinExistence type="predicted"/>
<dbReference type="PANTHER" id="PTHR42067:SF1">
    <property type="entry name" value="MITOTIC APPARATUS PROTEIN P62"/>
    <property type="match status" value="1"/>
</dbReference>
<sequence length="418" mass="44039">MTDSTTHVLRIPRSDEEGSFVLARVSSSGQASKPLNARIVATEGEAPYSLSLRHDRIDKLCGPNAPCTSDEWEGILRFLLLGQGWVDNIDATATVKEESAVTIAVRKRVQNITQHLGTLSLAYDEDEGIELFEWCGEAVDSRAKAQQGLAEATAKQTALQTAVDDLKAQLDEFLTTKDADETIMLEKFCTLLNEKKLKIRVQQRMLAKAADDDSHAEAVAEIKEEEEEDEEPKAAAAPKSTTARGGRLGKVGSGSKSKAAPPGKRGAKRSAAAAAVSEPDDGSDEDEFEQTATRSGARGKGKGKAPAASTSHDMDSASEDLDESTDSGDAPTESDDDGDAEPMDEDSNDAEPEKTTAAPVPEEITAPPPRRVLAFGKSRSAADGGASSAAARPPAPAPAPKAAPPAANDSDTDSDDEL</sequence>